<dbReference type="GO" id="GO:0016020">
    <property type="term" value="C:membrane"/>
    <property type="evidence" value="ECO:0007669"/>
    <property type="project" value="InterPro"/>
</dbReference>
<dbReference type="OrthoDB" id="213434at2"/>
<dbReference type="InterPro" id="IPR013783">
    <property type="entry name" value="Ig-like_fold"/>
</dbReference>
<dbReference type="Gene3D" id="2.60.40.10">
    <property type="entry name" value="Immunoglobulins"/>
    <property type="match status" value="1"/>
</dbReference>
<dbReference type="Pfam" id="PF05345">
    <property type="entry name" value="He_PIG"/>
    <property type="match status" value="1"/>
</dbReference>
<name>A0A5C5XLP3_9PLAN</name>
<proteinExistence type="predicted"/>
<evidence type="ECO:0000313" key="2">
    <source>
        <dbReference type="Proteomes" id="UP000316095"/>
    </source>
</evidence>
<dbReference type="CDD" id="cd11304">
    <property type="entry name" value="Cadherin_repeat"/>
    <property type="match status" value="1"/>
</dbReference>
<protein>
    <submittedName>
        <fullName evidence="1">Uncharacterized protein</fullName>
    </submittedName>
</protein>
<dbReference type="Proteomes" id="UP000316095">
    <property type="component" value="Unassembled WGS sequence"/>
</dbReference>
<dbReference type="AlphaFoldDB" id="A0A5C5XLP3"/>
<reference evidence="1 2" key="1">
    <citation type="submission" date="2019-02" db="EMBL/GenBank/DDBJ databases">
        <title>Deep-cultivation of Planctomycetes and their phenomic and genomic characterization uncovers novel biology.</title>
        <authorList>
            <person name="Wiegand S."/>
            <person name="Jogler M."/>
            <person name="Boedeker C."/>
            <person name="Pinto D."/>
            <person name="Vollmers J."/>
            <person name="Rivas-Marin E."/>
            <person name="Kohn T."/>
            <person name="Peeters S.H."/>
            <person name="Heuer A."/>
            <person name="Rast P."/>
            <person name="Oberbeckmann S."/>
            <person name="Bunk B."/>
            <person name="Jeske O."/>
            <person name="Meyerdierks A."/>
            <person name="Storesund J.E."/>
            <person name="Kallscheuer N."/>
            <person name="Luecker S."/>
            <person name="Lage O.M."/>
            <person name="Pohl T."/>
            <person name="Merkel B.J."/>
            <person name="Hornburger P."/>
            <person name="Mueller R.-W."/>
            <person name="Bruemmer F."/>
            <person name="Labrenz M."/>
            <person name="Spormann A.M."/>
            <person name="Op Den Camp H."/>
            <person name="Overmann J."/>
            <person name="Amann R."/>
            <person name="Jetten M.S.M."/>
            <person name="Mascher T."/>
            <person name="Medema M.H."/>
            <person name="Devos D.P."/>
            <person name="Kaster A.-K."/>
            <person name="Ovreas L."/>
            <person name="Rohde M."/>
            <person name="Galperin M.Y."/>
            <person name="Jogler C."/>
        </authorList>
    </citation>
    <scope>NUCLEOTIDE SEQUENCE [LARGE SCALE GENOMIC DNA]</scope>
    <source>
        <strain evidence="1 2">Pan54</strain>
    </source>
</reference>
<evidence type="ECO:0000313" key="1">
    <source>
        <dbReference type="EMBL" id="TWT63784.1"/>
    </source>
</evidence>
<sequence length="480" mass="53751">MQTREKVLLIGLITVVLFWWARPVLLQSFLEPLNERKADVERIANTLEQKQLQQNLVLAATREMTNYQEQSLPADPYDAQRSYTAWLTDQLEAAGWAKNEVTPGKITRFEDLGSSVQVRVEGVATAANLSEFLANFDHSGMLHRLERLSIDSRSIQPGELLDISFTAEAIALKTSKRKDLDTVASTDNTPEIWSNFARRSPFSLLPPEVVMTPGIDIPTRIQVYPGDLLQEIISWSGFPAEAKLSVSLTGDKPAGLEYDESARELIWQTQTDTPLKEHLLALTVTNNDSAVSIRKEFVIDVRLPNATPTVQQPPTQNVFAGGMWQYQLQATDPDQPNQSLNYRIEGSPPAGLQLDSRSGRLQWSPAEDQVGQDIRLNIVVTDNGSPSKEARTSFNLSVKADLEPTTQLVGCLQVDGEWTAWFREKSSQDRFQLQLGDRLEVSRFQATISQINVDRIVLENENGQQVLRVGKLLTERQSAQ</sequence>
<comment type="caution">
    <text evidence="1">The sequence shown here is derived from an EMBL/GenBank/DDBJ whole genome shotgun (WGS) entry which is preliminary data.</text>
</comment>
<keyword evidence="2" id="KW-1185">Reference proteome</keyword>
<dbReference type="InterPro" id="IPR015919">
    <property type="entry name" value="Cadherin-like_sf"/>
</dbReference>
<dbReference type="SUPFAM" id="SSF49313">
    <property type="entry name" value="Cadherin-like"/>
    <property type="match status" value="1"/>
</dbReference>
<dbReference type="GO" id="GO:0005509">
    <property type="term" value="F:calcium ion binding"/>
    <property type="evidence" value="ECO:0007669"/>
    <property type="project" value="InterPro"/>
</dbReference>
<dbReference type="EMBL" id="SJPG01000001">
    <property type="protein sequence ID" value="TWT63784.1"/>
    <property type="molecule type" value="Genomic_DNA"/>
</dbReference>
<accession>A0A5C5XLP3</accession>
<dbReference type="RefSeq" id="WP_146505570.1">
    <property type="nucleotide sequence ID" value="NZ_SJPG01000001.1"/>
</dbReference>
<organism evidence="1 2">
    <name type="scientific">Rubinisphaera italica</name>
    <dbReference type="NCBI Taxonomy" id="2527969"/>
    <lineage>
        <taxon>Bacteria</taxon>
        <taxon>Pseudomonadati</taxon>
        <taxon>Planctomycetota</taxon>
        <taxon>Planctomycetia</taxon>
        <taxon>Planctomycetales</taxon>
        <taxon>Planctomycetaceae</taxon>
        <taxon>Rubinisphaera</taxon>
    </lineage>
</organism>
<gene>
    <name evidence="1" type="ORF">Pan54_45430</name>
</gene>